<keyword evidence="3" id="KW-0813">Transport</keyword>
<dbReference type="PANTHER" id="PTHR34975:SF2">
    <property type="entry name" value="SPORE GERMINATION PROTEIN A2"/>
    <property type="match status" value="1"/>
</dbReference>
<dbReference type="Proteomes" id="UP000254664">
    <property type="component" value="Unassembled WGS sequence"/>
</dbReference>
<gene>
    <name evidence="9" type="primary">yndE</name>
    <name evidence="9" type="ORF">NCTC9836_00948</name>
</gene>
<dbReference type="OrthoDB" id="2716906at2"/>
<comment type="subcellular location">
    <subcellularLocation>
        <location evidence="1">Membrane</location>
        <topology evidence="1">Multi-pass membrane protein</topology>
    </subcellularLocation>
</comment>
<evidence type="ECO:0000256" key="5">
    <source>
        <dbReference type="ARBA" id="ARBA00022692"/>
    </source>
</evidence>
<feature type="transmembrane region" description="Helical" evidence="8">
    <location>
        <begin position="216"/>
        <end position="239"/>
    </location>
</feature>
<comment type="similarity">
    <text evidence="2">Belongs to the amino acid-polyamine-organocation (APC) superfamily. Spore germination protein (SGP) (TC 2.A.3.9) family.</text>
</comment>
<dbReference type="Pfam" id="PF03845">
    <property type="entry name" value="Spore_permease"/>
    <property type="match status" value="1"/>
</dbReference>
<evidence type="ECO:0000256" key="4">
    <source>
        <dbReference type="ARBA" id="ARBA00022544"/>
    </source>
</evidence>
<feature type="transmembrane region" description="Helical" evidence="8">
    <location>
        <begin position="331"/>
        <end position="354"/>
    </location>
</feature>
<feature type="transmembrane region" description="Helical" evidence="8">
    <location>
        <begin position="271"/>
        <end position="294"/>
    </location>
</feature>
<dbReference type="EMBL" id="UFWZ01000001">
    <property type="protein sequence ID" value="SUY46652.1"/>
    <property type="molecule type" value="Genomic_DNA"/>
</dbReference>
<evidence type="ECO:0000256" key="8">
    <source>
        <dbReference type="SAM" id="Phobius"/>
    </source>
</evidence>
<keyword evidence="7 8" id="KW-0472">Membrane</keyword>
<reference evidence="9 10" key="1">
    <citation type="submission" date="2018-06" db="EMBL/GenBank/DDBJ databases">
        <authorList>
            <consortium name="Pathogen Informatics"/>
            <person name="Doyle S."/>
        </authorList>
    </citation>
    <scope>NUCLEOTIDE SEQUENCE [LARGE SCALE GENOMIC DNA]</scope>
    <source>
        <strain evidence="9 10">NCTC9836</strain>
    </source>
</reference>
<dbReference type="AlphaFoldDB" id="A0A381J8E2"/>
<evidence type="ECO:0000256" key="3">
    <source>
        <dbReference type="ARBA" id="ARBA00022448"/>
    </source>
</evidence>
<sequence>MDSNKKIRSYGLFSTLVCTIIGVGIFSYPRELAENVNNEGWLISILSGGVYMIIAYMIYKICKLNEFKEFQELAKGNMGIVFGTLILIFYSAYMLILSSTQMRNFVEVMKKYMLERTPTEFLLLVTIITGAYIVRGGINNLVRFNEISFLIMFIPGIFIFLILLKNSDFTNMLPVFQQKPFDYIKALLQSLVSFAGIEMMFLLLPLAQNKISAKKSVLKAVGFTTIFYTLINIFCLAILSKEQTKRILWPTITMVTSIDFPGLFVERWEGVIMALWILFYFTTFINLYYFSCYIISDVFKLKDIKLSVLITTPLIYIIAIFPGSVYTLNTFIMSILRILIFISMLLFPLLFYIVTTIKIRRKGRNK</sequence>
<keyword evidence="10" id="KW-1185">Reference proteome</keyword>
<evidence type="ECO:0000256" key="2">
    <source>
        <dbReference type="ARBA" id="ARBA00007998"/>
    </source>
</evidence>
<keyword evidence="6 8" id="KW-1133">Transmembrane helix</keyword>
<dbReference type="Gene3D" id="1.20.1740.10">
    <property type="entry name" value="Amino acid/polyamine transporter I"/>
    <property type="match status" value="1"/>
</dbReference>
<feature type="transmembrane region" description="Helical" evidence="8">
    <location>
        <begin position="121"/>
        <end position="138"/>
    </location>
</feature>
<feature type="transmembrane region" description="Helical" evidence="8">
    <location>
        <begin position="306"/>
        <end position="325"/>
    </location>
</feature>
<evidence type="ECO:0000313" key="9">
    <source>
        <dbReference type="EMBL" id="SUY46652.1"/>
    </source>
</evidence>
<evidence type="ECO:0000256" key="7">
    <source>
        <dbReference type="ARBA" id="ARBA00023136"/>
    </source>
</evidence>
<dbReference type="RefSeq" id="WP_115640694.1">
    <property type="nucleotide sequence ID" value="NZ_UFWZ01000001.1"/>
</dbReference>
<dbReference type="GO" id="GO:0009847">
    <property type="term" value="P:spore germination"/>
    <property type="evidence" value="ECO:0007669"/>
    <property type="project" value="InterPro"/>
</dbReference>
<feature type="transmembrane region" description="Helical" evidence="8">
    <location>
        <begin position="40"/>
        <end position="59"/>
    </location>
</feature>
<evidence type="ECO:0000256" key="6">
    <source>
        <dbReference type="ARBA" id="ARBA00022989"/>
    </source>
</evidence>
<dbReference type="PANTHER" id="PTHR34975">
    <property type="entry name" value="SPORE GERMINATION PROTEIN A2"/>
    <property type="match status" value="1"/>
</dbReference>
<proteinExistence type="inferred from homology"/>
<keyword evidence="4" id="KW-0309">Germination</keyword>
<evidence type="ECO:0000313" key="10">
    <source>
        <dbReference type="Proteomes" id="UP000254664"/>
    </source>
</evidence>
<feature type="transmembrane region" description="Helical" evidence="8">
    <location>
        <begin position="80"/>
        <end position="101"/>
    </location>
</feature>
<feature type="transmembrane region" description="Helical" evidence="8">
    <location>
        <begin position="184"/>
        <end position="204"/>
    </location>
</feature>
<accession>A0A381J8E2</accession>
<organism evidence="9 10">
    <name type="scientific">Clostridium putrefaciens</name>
    <dbReference type="NCBI Taxonomy" id="99675"/>
    <lineage>
        <taxon>Bacteria</taxon>
        <taxon>Bacillati</taxon>
        <taxon>Bacillota</taxon>
        <taxon>Clostridia</taxon>
        <taxon>Eubacteriales</taxon>
        <taxon>Clostridiaceae</taxon>
        <taxon>Clostridium</taxon>
    </lineage>
</organism>
<dbReference type="NCBIfam" id="TIGR00912">
    <property type="entry name" value="2A0309"/>
    <property type="match status" value="1"/>
</dbReference>
<evidence type="ECO:0000256" key="1">
    <source>
        <dbReference type="ARBA" id="ARBA00004141"/>
    </source>
</evidence>
<name>A0A381J8E2_9CLOT</name>
<feature type="transmembrane region" description="Helical" evidence="8">
    <location>
        <begin position="7"/>
        <end position="28"/>
    </location>
</feature>
<dbReference type="GO" id="GO:0016020">
    <property type="term" value="C:membrane"/>
    <property type="evidence" value="ECO:0007669"/>
    <property type="project" value="UniProtKB-SubCell"/>
</dbReference>
<feature type="transmembrane region" description="Helical" evidence="8">
    <location>
        <begin position="147"/>
        <end position="164"/>
    </location>
</feature>
<dbReference type="InterPro" id="IPR004761">
    <property type="entry name" value="Spore_GerAB"/>
</dbReference>
<keyword evidence="5 8" id="KW-0812">Transmembrane</keyword>
<protein>
    <submittedName>
        <fullName evidence="9">Spore germination protein</fullName>
    </submittedName>
</protein>